<feature type="region of interest" description="Disordered" evidence="1">
    <location>
        <begin position="1"/>
        <end position="29"/>
    </location>
</feature>
<evidence type="ECO:0000313" key="2">
    <source>
        <dbReference type="EMBL" id="MCI20164.1"/>
    </source>
</evidence>
<dbReference type="EMBL" id="LXQA010118460">
    <property type="protein sequence ID" value="MCI20164.1"/>
    <property type="molecule type" value="Genomic_DNA"/>
</dbReference>
<evidence type="ECO:0000256" key="1">
    <source>
        <dbReference type="SAM" id="MobiDB-lite"/>
    </source>
</evidence>
<comment type="caution">
    <text evidence="2">The sequence shown here is derived from an EMBL/GenBank/DDBJ whole genome shotgun (WGS) entry which is preliminary data.</text>
</comment>
<dbReference type="Proteomes" id="UP000265520">
    <property type="component" value="Unassembled WGS sequence"/>
</dbReference>
<sequence length="43" mass="4936">GSRSRARSRLGQTQVQVPDAEYAEDEPEAPLQPLLEIWHFQTE</sequence>
<organism evidence="2 3">
    <name type="scientific">Trifolium medium</name>
    <dbReference type="NCBI Taxonomy" id="97028"/>
    <lineage>
        <taxon>Eukaryota</taxon>
        <taxon>Viridiplantae</taxon>
        <taxon>Streptophyta</taxon>
        <taxon>Embryophyta</taxon>
        <taxon>Tracheophyta</taxon>
        <taxon>Spermatophyta</taxon>
        <taxon>Magnoliopsida</taxon>
        <taxon>eudicotyledons</taxon>
        <taxon>Gunneridae</taxon>
        <taxon>Pentapetalae</taxon>
        <taxon>rosids</taxon>
        <taxon>fabids</taxon>
        <taxon>Fabales</taxon>
        <taxon>Fabaceae</taxon>
        <taxon>Papilionoideae</taxon>
        <taxon>50 kb inversion clade</taxon>
        <taxon>NPAAA clade</taxon>
        <taxon>Hologalegina</taxon>
        <taxon>IRL clade</taxon>
        <taxon>Trifolieae</taxon>
        <taxon>Trifolium</taxon>
    </lineage>
</organism>
<protein>
    <submittedName>
        <fullName evidence="2">Uncharacterized protein</fullName>
    </submittedName>
</protein>
<reference evidence="2 3" key="1">
    <citation type="journal article" date="2018" name="Front. Plant Sci.">
        <title>Red Clover (Trifolium pratense) and Zigzag Clover (T. medium) - A Picture of Genomic Similarities and Differences.</title>
        <authorList>
            <person name="Dluhosova J."/>
            <person name="Istvanek J."/>
            <person name="Nedelnik J."/>
            <person name="Repkova J."/>
        </authorList>
    </citation>
    <scope>NUCLEOTIDE SEQUENCE [LARGE SCALE GENOMIC DNA]</scope>
    <source>
        <strain evidence="3">cv. 10/8</strain>
        <tissue evidence="2">Leaf</tissue>
    </source>
</reference>
<accession>A0A392Q7Q1</accession>
<name>A0A392Q7Q1_9FABA</name>
<evidence type="ECO:0000313" key="3">
    <source>
        <dbReference type="Proteomes" id="UP000265520"/>
    </source>
</evidence>
<keyword evidence="3" id="KW-1185">Reference proteome</keyword>
<dbReference type="AlphaFoldDB" id="A0A392Q7Q1"/>
<feature type="non-terminal residue" evidence="2">
    <location>
        <position position="1"/>
    </location>
</feature>
<proteinExistence type="predicted"/>